<dbReference type="GO" id="GO:0005509">
    <property type="term" value="F:calcium ion binding"/>
    <property type="evidence" value="ECO:0007669"/>
    <property type="project" value="InterPro"/>
</dbReference>
<accession>A0A8D0H7X8</accession>
<evidence type="ECO:0000256" key="8">
    <source>
        <dbReference type="ARBA" id="ARBA00022843"/>
    </source>
</evidence>
<comment type="subcellular location">
    <subcellularLocation>
        <location evidence="1">Cytoplasm</location>
        <location evidence="1">Cytoskeleton</location>
        <location evidence="1">Microtubule organizing center</location>
        <location evidence="1">Centrosome</location>
    </subcellularLocation>
</comment>
<evidence type="ECO:0000256" key="1">
    <source>
        <dbReference type="ARBA" id="ARBA00004300"/>
    </source>
</evidence>
<evidence type="ECO:0000256" key="9">
    <source>
        <dbReference type="ARBA" id="ARBA00023054"/>
    </source>
</evidence>
<evidence type="ECO:0000313" key="15">
    <source>
        <dbReference type="Proteomes" id="UP000694392"/>
    </source>
</evidence>
<dbReference type="PANTHER" id="PTHR18905">
    <property type="entry name" value="NINEIN"/>
    <property type="match status" value="1"/>
</dbReference>
<feature type="compositionally biased region" description="Basic and acidic residues" evidence="12">
    <location>
        <begin position="147"/>
        <end position="162"/>
    </location>
</feature>
<keyword evidence="5" id="KW-0479">Metal-binding</keyword>
<dbReference type="GeneTree" id="ENSGT00660000095541"/>
<reference evidence="14" key="2">
    <citation type="submission" date="2025-09" db="UniProtKB">
        <authorList>
            <consortium name="Ensembl"/>
        </authorList>
    </citation>
    <scope>IDENTIFICATION</scope>
</reference>
<dbReference type="OMA" id="VCERIGM"/>
<dbReference type="SMART" id="SM00054">
    <property type="entry name" value="EFh"/>
    <property type="match status" value="3"/>
</dbReference>
<dbReference type="GO" id="GO:0005874">
    <property type="term" value="C:microtubule"/>
    <property type="evidence" value="ECO:0007669"/>
    <property type="project" value="UniProtKB-KW"/>
</dbReference>
<feature type="region of interest" description="Disordered" evidence="12">
    <location>
        <begin position="135"/>
        <end position="163"/>
    </location>
</feature>
<dbReference type="Gene3D" id="1.10.238.10">
    <property type="entry name" value="EF-hand"/>
    <property type="match status" value="2"/>
</dbReference>
<feature type="compositionally biased region" description="Polar residues" evidence="12">
    <location>
        <begin position="135"/>
        <end position="145"/>
    </location>
</feature>
<dbReference type="Proteomes" id="UP000694392">
    <property type="component" value="Unplaced"/>
</dbReference>
<evidence type="ECO:0000313" key="14">
    <source>
        <dbReference type="Ensembl" id="ENSSPUP00000018012.1"/>
    </source>
</evidence>
<protein>
    <recommendedName>
        <fullName evidence="11">Ninein-like protein</fullName>
    </recommendedName>
</protein>
<dbReference type="Ensembl" id="ENSSPUT00000019182.1">
    <property type="protein sequence ID" value="ENSSPUP00000018012.1"/>
    <property type="gene ID" value="ENSSPUG00000013923.1"/>
</dbReference>
<evidence type="ECO:0000256" key="10">
    <source>
        <dbReference type="ARBA" id="ARBA00023212"/>
    </source>
</evidence>
<dbReference type="GO" id="GO:0034454">
    <property type="term" value="P:microtubule anchoring at centrosome"/>
    <property type="evidence" value="ECO:0007669"/>
    <property type="project" value="TreeGrafter"/>
</dbReference>
<evidence type="ECO:0000256" key="11">
    <source>
        <dbReference type="ARBA" id="ARBA00071185"/>
    </source>
</evidence>
<dbReference type="PANTHER" id="PTHR18905:SF12">
    <property type="entry name" value="NINEIN-LIKE PROTEIN"/>
    <property type="match status" value="1"/>
</dbReference>
<reference evidence="14" key="1">
    <citation type="submission" date="2025-08" db="UniProtKB">
        <authorList>
            <consortium name="Ensembl"/>
        </authorList>
    </citation>
    <scope>IDENTIFICATION</scope>
</reference>
<feature type="domain" description="EF-hand" evidence="13">
    <location>
        <begin position="193"/>
        <end position="228"/>
    </location>
</feature>
<dbReference type="FunFam" id="1.10.238.10:FF:000209">
    <property type="entry name" value="Ninein like"/>
    <property type="match status" value="1"/>
</dbReference>
<evidence type="ECO:0000256" key="5">
    <source>
        <dbReference type="ARBA" id="ARBA00022723"/>
    </source>
</evidence>
<feature type="domain" description="EF-hand" evidence="13">
    <location>
        <begin position="8"/>
        <end position="43"/>
    </location>
</feature>
<name>A0A8D0H7X8_SPHPU</name>
<keyword evidence="2" id="KW-0963">Cytoplasm</keyword>
<keyword evidence="7" id="KW-0106">Calcium</keyword>
<keyword evidence="10" id="KW-0206">Cytoskeleton</keyword>
<dbReference type="AlphaFoldDB" id="A0A8D0H7X8"/>
<dbReference type="InterPro" id="IPR002048">
    <property type="entry name" value="EF_hand_dom"/>
</dbReference>
<keyword evidence="4" id="KW-0493">Microtubule</keyword>
<evidence type="ECO:0000256" key="12">
    <source>
        <dbReference type="SAM" id="MobiDB-lite"/>
    </source>
</evidence>
<proteinExistence type="predicted"/>
<evidence type="ECO:0000256" key="3">
    <source>
        <dbReference type="ARBA" id="ARBA00022553"/>
    </source>
</evidence>
<dbReference type="InterPro" id="IPR011992">
    <property type="entry name" value="EF-hand-dom_pair"/>
</dbReference>
<sequence length="387" mass="43719">MDEEEENRYVSQLKDVYDSCDTTGTGYLDKQELAELCHKLHLERQLPLLLQTLLGSDHFARVNFEEFKEGFVAVLSSNVNLGISDDESIVPDEVKPKYVKGAKWYGRRTRPELQGTEMETTKYLQEQQVKANVKSQLRRSTSLESMESLKSDEEAESGKETQNEMFEAQGQMCTWTRDLFDGPRRASSPCFDITENHVRDIWEELGVGNAGYLNKQELAAVCKNIGLKELEKEELEELFNKLDRDGDGRVSLKEFQLGLFSHNPVSFPLSSTPCKPKRQRSLQHQTFEESGQRIASPSFTSSCVALCLFSSIDDGSGFASPEQVVSIWAREGVENCKEILKSLDFSTEEKVNLSELAMALDDELMASKSGIHHAAVASYRHELSFLE</sequence>
<dbReference type="SUPFAM" id="SSF47473">
    <property type="entry name" value="EF-hand"/>
    <property type="match status" value="1"/>
</dbReference>
<evidence type="ECO:0000256" key="4">
    <source>
        <dbReference type="ARBA" id="ARBA00022701"/>
    </source>
</evidence>
<dbReference type="InterPro" id="IPR018247">
    <property type="entry name" value="EF_Hand_1_Ca_BS"/>
</dbReference>
<evidence type="ECO:0000256" key="2">
    <source>
        <dbReference type="ARBA" id="ARBA00022490"/>
    </source>
</evidence>
<evidence type="ECO:0000259" key="13">
    <source>
        <dbReference type="PROSITE" id="PS50222"/>
    </source>
</evidence>
<dbReference type="GO" id="GO:0005813">
    <property type="term" value="C:centrosome"/>
    <property type="evidence" value="ECO:0007669"/>
    <property type="project" value="UniProtKB-SubCell"/>
</dbReference>
<keyword evidence="9" id="KW-0175">Coiled coil</keyword>
<keyword evidence="6" id="KW-0677">Repeat</keyword>
<evidence type="ECO:0000256" key="6">
    <source>
        <dbReference type="ARBA" id="ARBA00022737"/>
    </source>
</evidence>
<dbReference type="FunFam" id="1.10.238.10:FF:000094">
    <property type="entry name" value="ninein isoform X7"/>
    <property type="match status" value="1"/>
</dbReference>
<keyword evidence="8" id="KW-0832">Ubl conjugation</keyword>
<dbReference type="Pfam" id="PF13499">
    <property type="entry name" value="EF-hand_7"/>
    <property type="match status" value="1"/>
</dbReference>
<dbReference type="PROSITE" id="PS00018">
    <property type="entry name" value="EF_HAND_1"/>
    <property type="match status" value="1"/>
</dbReference>
<feature type="domain" description="EF-hand" evidence="13">
    <location>
        <begin position="230"/>
        <end position="265"/>
    </location>
</feature>
<keyword evidence="15" id="KW-1185">Reference proteome</keyword>
<evidence type="ECO:0000256" key="7">
    <source>
        <dbReference type="ARBA" id="ARBA00022837"/>
    </source>
</evidence>
<keyword evidence="3" id="KW-0597">Phosphoprotein</keyword>
<dbReference type="PROSITE" id="PS50222">
    <property type="entry name" value="EF_HAND_2"/>
    <property type="match status" value="3"/>
</dbReference>
<organism evidence="14 15">
    <name type="scientific">Sphenodon punctatus</name>
    <name type="common">Tuatara</name>
    <name type="synonym">Hatteria punctata</name>
    <dbReference type="NCBI Taxonomy" id="8508"/>
    <lineage>
        <taxon>Eukaryota</taxon>
        <taxon>Metazoa</taxon>
        <taxon>Chordata</taxon>
        <taxon>Craniata</taxon>
        <taxon>Vertebrata</taxon>
        <taxon>Euteleostomi</taxon>
        <taxon>Lepidosauria</taxon>
        <taxon>Sphenodontia</taxon>
        <taxon>Sphenodontidae</taxon>
        <taxon>Sphenodon</taxon>
    </lineage>
</organism>